<dbReference type="PROSITE" id="PS00108">
    <property type="entry name" value="PROTEIN_KINASE_ST"/>
    <property type="match status" value="1"/>
</dbReference>
<evidence type="ECO:0000313" key="7">
    <source>
        <dbReference type="EMBL" id="GMS99536.1"/>
    </source>
</evidence>
<dbReference type="Proteomes" id="UP001432027">
    <property type="component" value="Unassembled WGS sequence"/>
</dbReference>
<dbReference type="AlphaFoldDB" id="A0AAV5TZ53"/>
<evidence type="ECO:0000256" key="3">
    <source>
        <dbReference type="ARBA" id="ARBA00022777"/>
    </source>
</evidence>
<comment type="caution">
    <text evidence="7">The sequence shown here is derived from an EMBL/GenBank/DDBJ whole genome shotgun (WGS) entry which is preliminary data.</text>
</comment>
<dbReference type="InterPro" id="IPR050339">
    <property type="entry name" value="CC_SR_Kinase"/>
</dbReference>
<evidence type="ECO:0000256" key="4">
    <source>
        <dbReference type="ARBA" id="ARBA00022840"/>
    </source>
</evidence>
<evidence type="ECO:0000256" key="2">
    <source>
        <dbReference type="ARBA" id="ARBA00022741"/>
    </source>
</evidence>
<feature type="domain" description="Protein kinase" evidence="6">
    <location>
        <begin position="1"/>
        <end position="180"/>
    </location>
</feature>
<dbReference type="GO" id="GO:0005634">
    <property type="term" value="C:nucleus"/>
    <property type="evidence" value="ECO:0007669"/>
    <property type="project" value="TreeGrafter"/>
</dbReference>
<dbReference type="Gene3D" id="1.10.510.10">
    <property type="entry name" value="Transferase(Phosphotransferase) domain 1"/>
    <property type="match status" value="1"/>
</dbReference>
<protein>
    <recommendedName>
        <fullName evidence="6">Protein kinase domain-containing protein</fullName>
    </recommendedName>
</protein>
<dbReference type="PROSITE" id="PS50011">
    <property type="entry name" value="PROTEIN_KINASE_DOM"/>
    <property type="match status" value="1"/>
</dbReference>
<dbReference type="EMBL" id="BTSX01000005">
    <property type="protein sequence ID" value="GMS99536.1"/>
    <property type="molecule type" value="Genomic_DNA"/>
</dbReference>
<dbReference type="GO" id="GO:0005524">
    <property type="term" value="F:ATP binding"/>
    <property type="evidence" value="ECO:0007669"/>
    <property type="project" value="UniProtKB-KW"/>
</dbReference>
<dbReference type="SUPFAM" id="SSF56112">
    <property type="entry name" value="Protein kinase-like (PK-like)"/>
    <property type="match status" value="1"/>
</dbReference>
<name>A0AAV5TZ53_9BILA</name>
<evidence type="ECO:0000256" key="5">
    <source>
        <dbReference type="ARBA" id="ARBA00037982"/>
    </source>
</evidence>
<dbReference type="PANTHER" id="PTHR11042:SF91">
    <property type="entry name" value="EUKARYOTIC TRANSLATION INITIATION FACTOR 2-ALPHA KINASE"/>
    <property type="match status" value="1"/>
</dbReference>
<dbReference type="SMART" id="SM00220">
    <property type="entry name" value="S_TKc"/>
    <property type="match status" value="1"/>
</dbReference>
<dbReference type="GO" id="GO:0005737">
    <property type="term" value="C:cytoplasm"/>
    <property type="evidence" value="ECO:0007669"/>
    <property type="project" value="TreeGrafter"/>
</dbReference>
<keyword evidence="4" id="KW-0067">ATP-binding</keyword>
<dbReference type="InterPro" id="IPR011009">
    <property type="entry name" value="Kinase-like_dom_sf"/>
</dbReference>
<keyword evidence="8" id="KW-1185">Reference proteome</keyword>
<evidence type="ECO:0000256" key="1">
    <source>
        <dbReference type="ARBA" id="ARBA00022679"/>
    </source>
</evidence>
<dbReference type="PANTHER" id="PTHR11042">
    <property type="entry name" value="EUKARYOTIC TRANSLATION INITIATION FACTOR 2-ALPHA KINASE EIF2-ALPHA KINASE -RELATED"/>
    <property type="match status" value="1"/>
</dbReference>
<proteinExistence type="inferred from homology"/>
<keyword evidence="2" id="KW-0547">Nucleotide-binding</keyword>
<organism evidence="7 8">
    <name type="scientific">Pristionchus entomophagus</name>
    <dbReference type="NCBI Taxonomy" id="358040"/>
    <lineage>
        <taxon>Eukaryota</taxon>
        <taxon>Metazoa</taxon>
        <taxon>Ecdysozoa</taxon>
        <taxon>Nematoda</taxon>
        <taxon>Chromadorea</taxon>
        <taxon>Rhabditida</taxon>
        <taxon>Rhabditina</taxon>
        <taxon>Diplogasteromorpha</taxon>
        <taxon>Diplogasteroidea</taxon>
        <taxon>Neodiplogasteridae</taxon>
        <taxon>Pristionchus</taxon>
    </lineage>
</organism>
<keyword evidence="1" id="KW-0808">Transferase</keyword>
<accession>A0AAV5TZ53</accession>
<feature type="non-terminal residue" evidence="7">
    <location>
        <position position="1"/>
    </location>
</feature>
<sequence>FQLCKESITNWLSKNMHDGSRPIRQTMSWFYDLVKGVAHIHRREYIHRDLKPCNILLSDDERIKVTDMGLTLKQKIIDDVEMPVSQDGWRSRNYMSPEQASDFLELNSKSDVFTLGLILAELRIVLTSEDKNQIFDNYRRGTQINIFDNDLPTAEFVAKLTKIDPDVRPSCIDMLKDQYLAEHKVSYDD</sequence>
<gene>
    <name evidence="7" type="ORF">PENTCL1PPCAC_21711</name>
</gene>
<evidence type="ECO:0000259" key="6">
    <source>
        <dbReference type="PROSITE" id="PS50011"/>
    </source>
</evidence>
<reference evidence="7" key="1">
    <citation type="submission" date="2023-10" db="EMBL/GenBank/DDBJ databases">
        <title>Genome assembly of Pristionchus species.</title>
        <authorList>
            <person name="Yoshida K."/>
            <person name="Sommer R.J."/>
        </authorList>
    </citation>
    <scope>NUCLEOTIDE SEQUENCE</scope>
    <source>
        <strain evidence="7">RS0144</strain>
    </source>
</reference>
<comment type="similarity">
    <text evidence="5">Belongs to the protein kinase superfamily. Ser/Thr protein kinase family. GCN2 subfamily.</text>
</comment>
<keyword evidence="3" id="KW-0418">Kinase</keyword>
<dbReference type="Pfam" id="PF00069">
    <property type="entry name" value="Pkinase"/>
    <property type="match status" value="1"/>
</dbReference>
<dbReference type="GO" id="GO:0004694">
    <property type="term" value="F:eukaryotic translation initiation factor 2alpha kinase activity"/>
    <property type="evidence" value="ECO:0007669"/>
    <property type="project" value="TreeGrafter"/>
</dbReference>
<dbReference type="InterPro" id="IPR000719">
    <property type="entry name" value="Prot_kinase_dom"/>
</dbReference>
<dbReference type="InterPro" id="IPR008271">
    <property type="entry name" value="Ser/Thr_kinase_AS"/>
</dbReference>
<evidence type="ECO:0000313" key="8">
    <source>
        <dbReference type="Proteomes" id="UP001432027"/>
    </source>
</evidence>